<dbReference type="InterPro" id="IPR003313">
    <property type="entry name" value="AraC-bd"/>
</dbReference>
<dbReference type="AlphaFoldDB" id="A0A511N1E8"/>
<dbReference type="EMBL" id="BJXB01000009">
    <property type="protein sequence ID" value="GEM46720.1"/>
    <property type="molecule type" value="Genomic_DNA"/>
</dbReference>
<evidence type="ECO:0000313" key="7">
    <source>
        <dbReference type="Proteomes" id="UP000321306"/>
    </source>
</evidence>
<dbReference type="Gene3D" id="1.10.10.60">
    <property type="entry name" value="Homeodomain-like"/>
    <property type="match status" value="1"/>
</dbReference>
<dbReference type="PROSITE" id="PS00041">
    <property type="entry name" value="HTH_ARAC_FAMILY_1"/>
    <property type="match status" value="1"/>
</dbReference>
<organism evidence="6 7">
    <name type="scientific">Deinococcus cellulosilyticus (strain DSM 18568 / NBRC 106333 / KACC 11606 / 5516J-15)</name>
    <dbReference type="NCBI Taxonomy" id="1223518"/>
    <lineage>
        <taxon>Bacteria</taxon>
        <taxon>Thermotogati</taxon>
        <taxon>Deinococcota</taxon>
        <taxon>Deinococci</taxon>
        <taxon>Deinococcales</taxon>
        <taxon>Deinococcaceae</taxon>
        <taxon>Deinococcus</taxon>
    </lineage>
</organism>
<keyword evidence="4" id="KW-0804">Transcription</keyword>
<dbReference type="Pfam" id="PF02311">
    <property type="entry name" value="AraC_binding"/>
    <property type="match status" value="1"/>
</dbReference>
<evidence type="ECO:0000256" key="1">
    <source>
        <dbReference type="ARBA" id="ARBA00023015"/>
    </source>
</evidence>
<dbReference type="PRINTS" id="PR00032">
    <property type="entry name" value="HTHARAC"/>
</dbReference>
<dbReference type="PROSITE" id="PS01124">
    <property type="entry name" value="HTH_ARAC_FAMILY_2"/>
    <property type="match status" value="1"/>
</dbReference>
<dbReference type="SUPFAM" id="SSF51215">
    <property type="entry name" value="Regulatory protein AraC"/>
    <property type="match status" value="1"/>
</dbReference>
<dbReference type="InterPro" id="IPR018060">
    <property type="entry name" value="HTH_AraC"/>
</dbReference>
<dbReference type="Pfam" id="PF12833">
    <property type="entry name" value="HTH_18"/>
    <property type="match status" value="1"/>
</dbReference>
<keyword evidence="3" id="KW-0010">Activator</keyword>
<proteinExistence type="predicted"/>
<evidence type="ECO:0000313" key="6">
    <source>
        <dbReference type="EMBL" id="GEM46720.1"/>
    </source>
</evidence>
<dbReference type="SMART" id="SM00342">
    <property type="entry name" value="HTH_ARAC"/>
    <property type="match status" value="1"/>
</dbReference>
<dbReference type="InterPro" id="IPR050204">
    <property type="entry name" value="AraC_XylS_family_regulators"/>
</dbReference>
<dbReference type="SUPFAM" id="SSF46689">
    <property type="entry name" value="Homeodomain-like"/>
    <property type="match status" value="2"/>
</dbReference>
<dbReference type="PANTHER" id="PTHR46796">
    <property type="entry name" value="HTH-TYPE TRANSCRIPTIONAL ACTIVATOR RHAS-RELATED"/>
    <property type="match status" value="1"/>
</dbReference>
<evidence type="ECO:0000256" key="2">
    <source>
        <dbReference type="ARBA" id="ARBA00023125"/>
    </source>
</evidence>
<evidence type="ECO:0000256" key="4">
    <source>
        <dbReference type="ARBA" id="ARBA00023163"/>
    </source>
</evidence>
<reference evidence="6 7" key="1">
    <citation type="submission" date="2019-07" db="EMBL/GenBank/DDBJ databases">
        <title>Whole genome shotgun sequence of Deinococcus cellulosilyticus NBRC 106333.</title>
        <authorList>
            <person name="Hosoyama A."/>
            <person name="Uohara A."/>
            <person name="Ohji S."/>
            <person name="Ichikawa N."/>
        </authorList>
    </citation>
    <scope>NUCLEOTIDE SEQUENCE [LARGE SCALE GENOMIC DNA]</scope>
    <source>
        <strain evidence="6 7">NBRC 106333</strain>
    </source>
</reference>
<keyword evidence="7" id="KW-1185">Reference proteome</keyword>
<keyword evidence="2" id="KW-0238">DNA-binding</keyword>
<name>A0A511N1E8_DEIC1</name>
<protein>
    <submittedName>
        <fullName evidence="6">Transcriptional regulator</fullName>
    </submittedName>
</protein>
<dbReference type="InterPro" id="IPR009057">
    <property type="entry name" value="Homeodomain-like_sf"/>
</dbReference>
<dbReference type="InterPro" id="IPR037923">
    <property type="entry name" value="HTH-like"/>
</dbReference>
<evidence type="ECO:0000256" key="3">
    <source>
        <dbReference type="ARBA" id="ARBA00023159"/>
    </source>
</evidence>
<evidence type="ECO:0000259" key="5">
    <source>
        <dbReference type="PROSITE" id="PS01124"/>
    </source>
</evidence>
<dbReference type="PANTHER" id="PTHR46796:SF2">
    <property type="entry name" value="TRANSCRIPTIONAL REGULATORY PROTEIN"/>
    <property type="match status" value="1"/>
</dbReference>
<keyword evidence="1" id="KW-0805">Transcription regulation</keyword>
<gene>
    <name evidence="6" type="ORF">DC3_23550</name>
</gene>
<dbReference type="GO" id="GO:0003700">
    <property type="term" value="F:DNA-binding transcription factor activity"/>
    <property type="evidence" value="ECO:0007669"/>
    <property type="project" value="InterPro"/>
</dbReference>
<dbReference type="InterPro" id="IPR020449">
    <property type="entry name" value="Tscrpt_reg_AraC-type_HTH"/>
</dbReference>
<feature type="domain" description="HTH araC/xylS-type" evidence="5">
    <location>
        <begin position="134"/>
        <end position="231"/>
    </location>
</feature>
<sequence length="244" mass="27983">MVETGAERFMHRGSHLLAHQGDLSLVNPDVVHTGEPASPAGYVYRAFYPQASFLQNIDPQGTLPYLRYPVVHDPELVQRFLHIHQELTRRFLHSGRRVDLGLETALLEAFHLLLHRHAERKAHHPFPGSHSVARQVQDFLEAHLQDPVRLETLAQVFQMHPVVLVRVFKRQFGLPPHAYQNQRRIDRSRSMLRQGRAVAETALELGFFDQSHFTKHFRRVMGVTPGVYQKAVGGWQTGSNRPIP</sequence>
<accession>A0A511N1E8</accession>
<comment type="caution">
    <text evidence="6">The sequence shown here is derived from an EMBL/GenBank/DDBJ whole genome shotgun (WGS) entry which is preliminary data.</text>
</comment>
<dbReference type="GO" id="GO:0043565">
    <property type="term" value="F:sequence-specific DNA binding"/>
    <property type="evidence" value="ECO:0007669"/>
    <property type="project" value="InterPro"/>
</dbReference>
<dbReference type="Proteomes" id="UP000321306">
    <property type="component" value="Unassembled WGS sequence"/>
</dbReference>
<dbReference type="InterPro" id="IPR018062">
    <property type="entry name" value="HTH_AraC-typ_CS"/>
</dbReference>